<organism evidence="2">
    <name type="scientific">hydrothermal vent metagenome</name>
    <dbReference type="NCBI Taxonomy" id="652676"/>
    <lineage>
        <taxon>unclassified sequences</taxon>
        <taxon>metagenomes</taxon>
        <taxon>ecological metagenomes</taxon>
    </lineage>
</organism>
<reference evidence="2" key="1">
    <citation type="submission" date="2018-06" db="EMBL/GenBank/DDBJ databases">
        <authorList>
            <person name="Zhirakovskaya E."/>
        </authorList>
    </citation>
    <scope>NUCLEOTIDE SEQUENCE</scope>
</reference>
<sequence length="98" mass="10922">MEICDGCGTHIKSGKTRYIVHMTITADDAQTVSPVTDEDMDEIIAKFESANSIDLEQQVYSERSFILCARCKHRFMQNPLGKGSNDPFEEDGLSGPLH</sequence>
<gene>
    <name evidence="2" type="ORF">MNBD_NITROSPINAE01-1907</name>
</gene>
<dbReference type="AlphaFoldDB" id="A0A3B1CLN3"/>
<feature type="region of interest" description="Disordered" evidence="1">
    <location>
        <begin position="78"/>
        <end position="98"/>
    </location>
</feature>
<proteinExistence type="predicted"/>
<protein>
    <submittedName>
        <fullName evidence="2">Uncharacterized protein</fullName>
    </submittedName>
</protein>
<accession>A0A3B1CLN3</accession>
<name>A0A3B1CLN3_9ZZZZ</name>
<evidence type="ECO:0000313" key="2">
    <source>
        <dbReference type="EMBL" id="VAX23550.1"/>
    </source>
</evidence>
<evidence type="ECO:0000256" key="1">
    <source>
        <dbReference type="SAM" id="MobiDB-lite"/>
    </source>
</evidence>
<dbReference type="EMBL" id="UOGC01000151">
    <property type="protein sequence ID" value="VAX23550.1"/>
    <property type="molecule type" value="Genomic_DNA"/>
</dbReference>